<dbReference type="PANTHER" id="PTHR19303:SF73">
    <property type="entry name" value="PROTEIN PDC2"/>
    <property type="match status" value="1"/>
</dbReference>
<keyword evidence="1" id="KW-0238">DNA-binding</keyword>
<evidence type="ECO:0000256" key="1">
    <source>
        <dbReference type="ARBA" id="ARBA00023125"/>
    </source>
</evidence>
<dbReference type="PANTHER" id="PTHR19303">
    <property type="entry name" value="TRANSPOSON"/>
    <property type="match status" value="1"/>
</dbReference>
<evidence type="ECO:0000259" key="3">
    <source>
        <dbReference type="Pfam" id="PF03221"/>
    </source>
</evidence>
<evidence type="ECO:0000259" key="2">
    <source>
        <dbReference type="Pfam" id="PF03184"/>
    </source>
</evidence>
<dbReference type="Pfam" id="PF03184">
    <property type="entry name" value="DDE_1"/>
    <property type="match status" value="1"/>
</dbReference>
<reference evidence="5" key="1">
    <citation type="submission" date="2025-08" db="UniProtKB">
        <authorList>
            <consortium name="RefSeq"/>
        </authorList>
    </citation>
    <scope>IDENTIFICATION</scope>
</reference>
<feature type="domain" description="HTH CENPB-type" evidence="3">
    <location>
        <begin position="81"/>
        <end position="125"/>
    </location>
</feature>
<organism evidence="4 5">
    <name type="scientific">Hydra vulgaris</name>
    <name type="common">Hydra</name>
    <name type="synonym">Hydra attenuata</name>
    <dbReference type="NCBI Taxonomy" id="6087"/>
    <lineage>
        <taxon>Eukaryota</taxon>
        <taxon>Metazoa</taxon>
        <taxon>Cnidaria</taxon>
        <taxon>Hydrozoa</taxon>
        <taxon>Hydroidolina</taxon>
        <taxon>Anthoathecata</taxon>
        <taxon>Aplanulata</taxon>
        <taxon>Hydridae</taxon>
        <taxon>Hydra</taxon>
    </lineage>
</organism>
<name>A0ABM4DMH0_HYDVU</name>
<sequence>MMFPCDVLVNENPQDIENDKKTKDIGNEVAKSTISRVKENKERRSIQNVCESEFSVFLRRYSVFLRQYSVFLRRYSVFLRRYLNNLVTKEMIKLRALEVNRLNNGPETFVTSDGWLTKFKKYHGIRILLVCRESMSCKVELAISFKNKFKNYIAENGFLPEQIYVCDEPSFIYKRLPNKINVTNFEKTAAGRKAMKERVTIMRCVNATVTRHFESKNLPVKALLLINNATCLVSENNFTGNPIFKVMFFPLNDSPLLQPLDQSVIKSLKQRHRKHLFACLGALSAEDGTVSAQKNINLNDVIYLVVQAWNEIPVSVIQNSFKHHFLSSDEIKYNFPSDHFSEEDDILLARLYNSIFNDCNLADTKIMK</sequence>
<keyword evidence="4" id="KW-1185">Reference proteome</keyword>
<dbReference type="Proteomes" id="UP001652625">
    <property type="component" value="Chromosome 15"/>
</dbReference>
<evidence type="ECO:0000313" key="5">
    <source>
        <dbReference type="RefSeq" id="XP_065675766.1"/>
    </source>
</evidence>
<dbReference type="RefSeq" id="XP_065675766.1">
    <property type="nucleotide sequence ID" value="XM_065819694.1"/>
</dbReference>
<gene>
    <name evidence="5" type="primary">LOC136091974</name>
</gene>
<accession>A0ABM4DMH0</accession>
<protein>
    <submittedName>
        <fullName evidence="5">Jerky protein homolog-like</fullName>
    </submittedName>
</protein>
<dbReference type="InterPro" id="IPR050863">
    <property type="entry name" value="CenT-Element_Derived"/>
</dbReference>
<dbReference type="GeneID" id="136091974"/>
<proteinExistence type="predicted"/>
<dbReference type="InterPro" id="IPR006600">
    <property type="entry name" value="HTH_CenpB_DNA-bd_dom"/>
</dbReference>
<evidence type="ECO:0000313" key="4">
    <source>
        <dbReference type="Proteomes" id="UP001652625"/>
    </source>
</evidence>
<dbReference type="InterPro" id="IPR004875">
    <property type="entry name" value="DDE_SF_endonuclease_dom"/>
</dbReference>
<dbReference type="Pfam" id="PF03221">
    <property type="entry name" value="HTH_Tnp_Tc5"/>
    <property type="match status" value="1"/>
</dbReference>
<feature type="domain" description="DDE-1" evidence="2">
    <location>
        <begin position="216"/>
        <end position="321"/>
    </location>
</feature>